<evidence type="ECO:0000313" key="1">
    <source>
        <dbReference type="EMBL" id="QDV52154.1"/>
    </source>
</evidence>
<dbReference type="AlphaFoldDB" id="A0A518IGE1"/>
<organism evidence="1 2">
    <name type="scientific">Gimesia fumaroli</name>
    <dbReference type="NCBI Taxonomy" id="2527976"/>
    <lineage>
        <taxon>Bacteria</taxon>
        <taxon>Pseudomonadati</taxon>
        <taxon>Planctomycetota</taxon>
        <taxon>Planctomycetia</taxon>
        <taxon>Planctomycetales</taxon>
        <taxon>Planctomycetaceae</taxon>
        <taxon>Gimesia</taxon>
    </lineage>
</organism>
<dbReference type="EMBL" id="CP037452">
    <property type="protein sequence ID" value="QDV52154.1"/>
    <property type="molecule type" value="Genomic_DNA"/>
</dbReference>
<proteinExistence type="predicted"/>
<dbReference type="Proteomes" id="UP000318313">
    <property type="component" value="Chromosome"/>
</dbReference>
<sequence length="73" mass="8252">MTQKDLDAAVVMATGEAVRTIRQRGFSLVNPLEVYFDSEPDLRPPQAVDWDELGLQQNVALFVQRHSKVLDLI</sequence>
<protein>
    <submittedName>
        <fullName evidence="1">Uncharacterized protein</fullName>
    </submittedName>
</protein>
<dbReference type="OrthoDB" id="281889at2"/>
<keyword evidence="2" id="KW-1185">Reference proteome</keyword>
<accession>A0A518IGE1</accession>
<reference evidence="1 2" key="1">
    <citation type="submission" date="2019-03" db="EMBL/GenBank/DDBJ databases">
        <title>Deep-cultivation of Planctomycetes and their phenomic and genomic characterization uncovers novel biology.</title>
        <authorList>
            <person name="Wiegand S."/>
            <person name="Jogler M."/>
            <person name="Boedeker C."/>
            <person name="Pinto D."/>
            <person name="Vollmers J."/>
            <person name="Rivas-Marin E."/>
            <person name="Kohn T."/>
            <person name="Peeters S.H."/>
            <person name="Heuer A."/>
            <person name="Rast P."/>
            <person name="Oberbeckmann S."/>
            <person name="Bunk B."/>
            <person name="Jeske O."/>
            <person name="Meyerdierks A."/>
            <person name="Storesund J.E."/>
            <person name="Kallscheuer N."/>
            <person name="Luecker S."/>
            <person name="Lage O.M."/>
            <person name="Pohl T."/>
            <person name="Merkel B.J."/>
            <person name="Hornburger P."/>
            <person name="Mueller R.-W."/>
            <person name="Bruemmer F."/>
            <person name="Labrenz M."/>
            <person name="Spormann A.M."/>
            <person name="Op den Camp H."/>
            <person name="Overmann J."/>
            <person name="Amann R."/>
            <person name="Jetten M.S.M."/>
            <person name="Mascher T."/>
            <person name="Medema M.H."/>
            <person name="Devos D.P."/>
            <person name="Kaster A.-K."/>
            <person name="Ovreas L."/>
            <person name="Rohde M."/>
            <person name="Galperin M.Y."/>
            <person name="Jogler C."/>
        </authorList>
    </citation>
    <scope>NUCLEOTIDE SEQUENCE [LARGE SCALE GENOMIC DNA]</scope>
    <source>
        <strain evidence="1 2">Enr17</strain>
    </source>
</reference>
<dbReference type="KEGG" id="gfm:Enr17x_42140"/>
<evidence type="ECO:0000313" key="2">
    <source>
        <dbReference type="Proteomes" id="UP000318313"/>
    </source>
</evidence>
<dbReference type="RefSeq" id="WP_145311516.1">
    <property type="nucleotide sequence ID" value="NZ_CP037452.1"/>
</dbReference>
<name>A0A518IGE1_9PLAN</name>
<gene>
    <name evidence="1" type="ORF">Enr17x_42140</name>
</gene>